<evidence type="ECO:0000313" key="13">
    <source>
        <dbReference type="EMBL" id="CAB4610714.1"/>
    </source>
</evidence>
<comment type="subcellular location">
    <subcellularLocation>
        <location evidence="1">Cell membrane</location>
        <topology evidence="1">Multi-pass membrane protein</topology>
    </subcellularLocation>
</comment>
<keyword evidence="5 8" id="KW-1133">Transmembrane helix</keyword>
<dbReference type="EMBL" id="CAEZVC010000001">
    <property type="protein sequence ID" value="CAB4610714.1"/>
    <property type="molecule type" value="Genomic_DNA"/>
</dbReference>
<accession>A0A6J7J660</accession>
<reference evidence="15" key="1">
    <citation type="submission" date="2020-05" db="EMBL/GenBank/DDBJ databases">
        <authorList>
            <person name="Chiriac C."/>
            <person name="Salcher M."/>
            <person name="Ghai R."/>
            <person name="Kavagutti S V."/>
        </authorList>
    </citation>
    <scope>NUCLEOTIDE SEQUENCE</scope>
</reference>
<evidence type="ECO:0000313" key="16">
    <source>
        <dbReference type="EMBL" id="CAB5072601.1"/>
    </source>
</evidence>
<evidence type="ECO:0000256" key="3">
    <source>
        <dbReference type="ARBA" id="ARBA00022475"/>
    </source>
</evidence>
<evidence type="ECO:0000313" key="11">
    <source>
        <dbReference type="EMBL" id="CAB4372271.1"/>
    </source>
</evidence>
<organism evidence="15">
    <name type="scientific">freshwater metagenome</name>
    <dbReference type="NCBI Taxonomy" id="449393"/>
    <lineage>
        <taxon>unclassified sequences</taxon>
        <taxon>metagenomes</taxon>
        <taxon>ecological metagenomes</taxon>
    </lineage>
</organism>
<dbReference type="Pfam" id="PF19300">
    <property type="entry name" value="BPD_transp_1_N"/>
    <property type="match status" value="1"/>
</dbReference>
<dbReference type="EMBL" id="CAEZTY010000001">
    <property type="protein sequence ID" value="CAB4574325.1"/>
    <property type="molecule type" value="Genomic_DNA"/>
</dbReference>
<gene>
    <name evidence="12" type="ORF">UFOPK1762_00032</name>
    <name evidence="13" type="ORF">UFOPK1906_00011</name>
    <name evidence="14" type="ORF">UFOPK2624_00038</name>
    <name evidence="10" type="ORF">UFOPK3331_00036</name>
    <name evidence="15" type="ORF">UFOPK3785_00016</name>
    <name evidence="11" type="ORF">UFOPK4201_01377</name>
    <name evidence="16" type="ORF">UFOPK4371_00036</name>
</gene>
<keyword evidence="3" id="KW-1003">Cell membrane</keyword>
<dbReference type="PANTHER" id="PTHR43163:SF6">
    <property type="entry name" value="DIPEPTIDE TRANSPORT SYSTEM PERMEASE PROTEIN DPPB-RELATED"/>
    <property type="match status" value="1"/>
</dbReference>
<dbReference type="EMBL" id="CAEUNJ010000064">
    <property type="protein sequence ID" value="CAB4372271.1"/>
    <property type="molecule type" value="Genomic_DNA"/>
</dbReference>
<dbReference type="Pfam" id="PF00528">
    <property type="entry name" value="BPD_transp_1"/>
    <property type="match status" value="1"/>
</dbReference>
<protein>
    <submittedName>
        <fullName evidence="15">Unannotated protein</fullName>
    </submittedName>
</protein>
<dbReference type="GO" id="GO:0071916">
    <property type="term" value="F:dipeptide transmembrane transporter activity"/>
    <property type="evidence" value="ECO:0007669"/>
    <property type="project" value="TreeGrafter"/>
</dbReference>
<sequence length="351" mass="37407">MTTELRDETGPSGPVENTDATATGGSGILEQLSGFSRFIVFKIGRALLVVVAATMLTQWLLGLAPGGVAQTILGESGTPENVAALNAELGLDRPFFSQYFSWFGNVLHGDFGKSPITSLPVFDQIMKAIPVTVELVILSVSMALILAITAAMFAARRPAGFVDRILGSVTSASLSLPTFVLGPILLYFLAVKANLFPITGWVPLSSGIGENLRSAVLPAMCVAIPEFAVFQRLFRADLVSTLQEDYIDAARARGISENRLLRVHAFRPASVSLVTVTGISVGRLLGGTVVVESLFVLPGIGQLLQQSIVKRDLIMVQGIVVFIALAYVLINLGVDLLYGVIDPRIRVRGGR</sequence>
<dbReference type="Gene3D" id="1.10.3720.10">
    <property type="entry name" value="MetI-like"/>
    <property type="match status" value="1"/>
</dbReference>
<evidence type="ECO:0000256" key="5">
    <source>
        <dbReference type="ARBA" id="ARBA00022989"/>
    </source>
</evidence>
<dbReference type="PANTHER" id="PTHR43163">
    <property type="entry name" value="DIPEPTIDE TRANSPORT SYSTEM PERMEASE PROTEIN DPPB-RELATED"/>
    <property type="match status" value="1"/>
</dbReference>
<dbReference type="EMBL" id="CAFBNJ010000001">
    <property type="protein sequence ID" value="CAB4938589.1"/>
    <property type="molecule type" value="Genomic_DNA"/>
</dbReference>
<proteinExistence type="predicted"/>
<feature type="region of interest" description="Disordered" evidence="7">
    <location>
        <begin position="1"/>
        <end position="23"/>
    </location>
</feature>
<evidence type="ECO:0000256" key="8">
    <source>
        <dbReference type="SAM" id="Phobius"/>
    </source>
</evidence>
<feature type="transmembrane region" description="Helical" evidence="8">
    <location>
        <begin position="315"/>
        <end position="341"/>
    </location>
</feature>
<evidence type="ECO:0000256" key="6">
    <source>
        <dbReference type="ARBA" id="ARBA00023136"/>
    </source>
</evidence>
<dbReference type="EMBL" id="CAESAL010000001">
    <property type="protein sequence ID" value="CAB4329455.1"/>
    <property type="molecule type" value="Genomic_DNA"/>
</dbReference>
<evidence type="ECO:0000313" key="15">
    <source>
        <dbReference type="EMBL" id="CAB4938589.1"/>
    </source>
</evidence>
<evidence type="ECO:0000259" key="9">
    <source>
        <dbReference type="PROSITE" id="PS50928"/>
    </source>
</evidence>
<dbReference type="EMBL" id="CAEZXY010000001">
    <property type="protein sequence ID" value="CAB4692099.1"/>
    <property type="molecule type" value="Genomic_DNA"/>
</dbReference>
<evidence type="ECO:0000256" key="4">
    <source>
        <dbReference type="ARBA" id="ARBA00022692"/>
    </source>
</evidence>
<dbReference type="AlphaFoldDB" id="A0A6J7J660"/>
<feature type="transmembrane region" description="Helical" evidence="8">
    <location>
        <begin position="165"/>
        <end position="191"/>
    </location>
</feature>
<keyword evidence="2" id="KW-0813">Transport</keyword>
<feature type="transmembrane region" description="Helical" evidence="8">
    <location>
        <begin position="128"/>
        <end position="153"/>
    </location>
</feature>
<keyword evidence="6 8" id="KW-0472">Membrane</keyword>
<dbReference type="InterPro" id="IPR035906">
    <property type="entry name" value="MetI-like_sf"/>
</dbReference>
<evidence type="ECO:0000313" key="12">
    <source>
        <dbReference type="EMBL" id="CAB4574325.1"/>
    </source>
</evidence>
<feature type="domain" description="ABC transmembrane type-1" evidence="9">
    <location>
        <begin position="129"/>
        <end position="338"/>
    </location>
</feature>
<dbReference type="InterPro" id="IPR045621">
    <property type="entry name" value="BPD_transp_1_N"/>
</dbReference>
<dbReference type="SUPFAM" id="SSF161098">
    <property type="entry name" value="MetI-like"/>
    <property type="match status" value="1"/>
</dbReference>
<evidence type="ECO:0000256" key="2">
    <source>
        <dbReference type="ARBA" id="ARBA00022448"/>
    </source>
</evidence>
<dbReference type="InterPro" id="IPR000515">
    <property type="entry name" value="MetI-like"/>
</dbReference>
<dbReference type="PROSITE" id="PS50928">
    <property type="entry name" value="ABC_TM1"/>
    <property type="match status" value="1"/>
</dbReference>
<dbReference type="GO" id="GO:0005886">
    <property type="term" value="C:plasma membrane"/>
    <property type="evidence" value="ECO:0007669"/>
    <property type="project" value="UniProtKB-SubCell"/>
</dbReference>
<feature type="transmembrane region" description="Helical" evidence="8">
    <location>
        <begin position="269"/>
        <end position="295"/>
    </location>
</feature>
<dbReference type="CDD" id="cd06261">
    <property type="entry name" value="TM_PBP2"/>
    <property type="match status" value="1"/>
</dbReference>
<keyword evidence="4 8" id="KW-0812">Transmembrane</keyword>
<evidence type="ECO:0000313" key="10">
    <source>
        <dbReference type="EMBL" id="CAB4329455.1"/>
    </source>
</evidence>
<evidence type="ECO:0000256" key="1">
    <source>
        <dbReference type="ARBA" id="ARBA00004651"/>
    </source>
</evidence>
<dbReference type="EMBL" id="CAFBRD010000001">
    <property type="protein sequence ID" value="CAB5072601.1"/>
    <property type="molecule type" value="Genomic_DNA"/>
</dbReference>
<name>A0A6J7J660_9ZZZZ</name>
<evidence type="ECO:0000313" key="14">
    <source>
        <dbReference type="EMBL" id="CAB4692099.1"/>
    </source>
</evidence>
<evidence type="ECO:0000256" key="7">
    <source>
        <dbReference type="SAM" id="MobiDB-lite"/>
    </source>
</evidence>